<evidence type="ECO:0008006" key="5">
    <source>
        <dbReference type="Google" id="ProtNLM"/>
    </source>
</evidence>
<keyword evidence="2" id="KW-0472">Membrane</keyword>
<dbReference type="AlphaFoldDB" id="A0A069SAT1"/>
<dbReference type="PATRIC" id="fig|1339352.3.peg.3982"/>
<protein>
    <recommendedName>
        <fullName evidence="5">Transmembrane protein</fullName>
    </recommendedName>
</protein>
<reference evidence="3 4" key="1">
    <citation type="submission" date="2014-04" db="EMBL/GenBank/DDBJ databases">
        <authorList>
            <person name="Sears C."/>
            <person name="Carroll K."/>
            <person name="Sack B.R."/>
            <person name="Qadri F."/>
            <person name="Myers L.L."/>
            <person name="Chung G.-T."/>
            <person name="Escheverria P."/>
            <person name="Fraser C.M."/>
            <person name="Sadzewicz L."/>
            <person name="Shefchek K.A."/>
            <person name="Tallon L."/>
            <person name="Das S.P."/>
            <person name="Daugherty S."/>
            <person name="Mongodin E.F."/>
        </authorList>
    </citation>
    <scope>NUCLEOTIDE SEQUENCE [LARGE SCALE GENOMIC DNA]</scope>
    <source>
        <strain evidence="3 4">3975 RP4</strain>
    </source>
</reference>
<evidence type="ECO:0000256" key="2">
    <source>
        <dbReference type="SAM" id="Phobius"/>
    </source>
</evidence>
<name>A0A069SAT1_PHOVU</name>
<evidence type="ECO:0000313" key="4">
    <source>
        <dbReference type="Proteomes" id="UP000027661"/>
    </source>
</evidence>
<proteinExistence type="predicted"/>
<accession>A0A069SAT1</accession>
<dbReference type="EMBL" id="JNHM01000164">
    <property type="protein sequence ID" value="KDS44308.1"/>
    <property type="molecule type" value="Genomic_DNA"/>
</dbReference>
<comment type="caution">
    <text evidence="3">The sequence shown here is derived from an EMBL/GenBank/DDBJ whole genome shotgun (WGS) entry which is preliminary data.</text>
</comment>
<organism evidence="3 4">
    <name type="scientific">Phocaeicola vulgatus str. 3975 RP4</name>
    <dbReference type="NCBI Taxonomy" id="1339352"/>
    <lineage>
        <taxon>Bacteria</taxon>
        <taxon>Pseudomonadati</taxon>
        <taxon>Bacteroidota</taxon>
        <taxon>Bacteroidia</taxon>
        <taxon>Bacteroidales</taxon>
        <taxon>Bacteroidaceae</taxon>
        <taxon>Phocaeicola</taxon>
    </lineage>
</organism>
<keyword evidence="2" id="KW-0812">Transmembrane</keyword>
<evidence type="ECO:0000256" key="1">
    <source>
        <dbReference type="SAM" id="MobiDB-lite"/>
    </source>
</evidence>
<feature type="transmembrane region" description="Helical" evidence="2">
    <location>
        <begin position="16"/>
        <end position="33"/>
    </location>
</feature>
<feature type="region of interest" description="Disordered" evidence="1">
    <location>
        <begin position="56"/>
        <end position="84"/>
    </location>
</feature>
<dbReference type="Proteomes" id="UP000027661">
    <property type="component" value="Unassembled WGS sequence"/>
</dbReference>
<sequence length="84" mass="9529">MGRNIFPHNEWIQYCQFFHVIIVYMIIANVIIINRINKKAGKNLSDVQPPALEKGACTRLNKGDGSRRVSNGSTKLKVRSHPPK</sequence>
<keyword evidence="2" id="KW-1133">Transmembrane helix</keyword>
<evidence type="ECO:0000313" key="3">
    <source>
        <dbReference type="EMBL" id="KDS44308.1"/>
    </source>
</evidence>
<gene>
    <name evidence="3" type="ORF">M099_4252</name>
</gene>